<dbReference type="RefSeq" id="WP_212583848.1">
    <property type="nucleotide sequence ID" value="NZ_CP062164.1"/>
</dbReference>
<dbReference type="SUPFAM" id="SSF48498">
    <property type="entry name" value="Tetracyclin repressor-like, C-terminal domain"/>
    <property type="match status" value="1"/>
</dbReference>
<dbReference type="PANTHER" id="PTHR30055:SF234">
    <property type="entry name" value="HTH-TYPE TRANSCRIPTIONAL REGULATOR BETI"/>
    <property type="match status" value="1"/>
</dbReference>
<evidence type="ECO:0000256" key="4">
    <source>
        <dbReference type="PROSITE-ProRule" id="PRU00335"/>
    </source>
</evidence>
<dbReference type="SUPFAM" id="SSF46689">
    <property type="entry name" value="Homeodomain-like"/>
    <property type="match status" value="1"/>
</dbReference>
<sequence length="179" mass="19441">MTTEEHILAVAADLLETEGVAAVTTRAVCKAAGVTAPTLYHHFGDKNGLLGAVITQGLNTFMARKRARRQTSDALSDLKRGWNSWIDFAAQRPQLFRLVAERMRADAGTTQEAFVMMRGAVERLAGEGRLTTDIDTAARAIWAGSNGVHVLFTQGDTPALIRSASELLFEALMARLLKD</sequence>
<gene>
    <name evidence="6" type="ORF">XAC301_23660</name>
</gene>
<dbReference type="Proteomes" id="UP000835287">
    <property type="component" value="Chromosome"/>
</dbReference>
<dbReference type="EMBL" id="HG992338">
    <property type="protein sequence ID" value="CAE6779579.1"/>
    <property type="molecule type" value="Genomic_DNA"/>
</dbReference>
<name>A0ABM8RZ23_9XANT</name>
<dbReference type="PRINTS" id="PR00455">
    <property type="entry name" value="HTHTETR"/>
</dbReference>
<dbReference type="Pfam" id="PF13305">
    <property type="entry name" value="TetR_C_33"/>
    <property type="match status" value="1"/>
</dbReference>
<dbReference type="PROSITE" id="PS50977">
    <property type="entry name" value="HTH_TETR_2"/>
    <property type="match status" value="1"/>
</dbReference>
<keyword evidence="7" id="KW-1185">Reference proteome</keyword>
<dbReference type="InterPro" id="IPR050109">
    <property type="entry name" value="HTH-type_TetR-like_transc_reg"/>
</dbReference>
<evidence type="ECO:0000313" key="7">
    <source>
        <dbReference type="Proteomes" id="UP000835287"/>
    </source>
</evidence>
<accession>A0ABM8RZ23</accession>
<reference evidence="6 7" key="1">
    <citation type="submission" date="2021-02" db="EMBL/GenBank/DDBJ databases">
        <authorList>
            <person name="Pothier F. J."/>
        </authorList>
    </citation>
    <scope>NUCLEOTIDE SEQUENCE [LARGE SCALE GENOMIC DNA]</scope>
    <source>
        <strain evidence="6 7">301</strain>
    </source>
</reference>
<dbReference type="Gene3D" id="1.10.357.10">
    <property type="entry name" value="Tetracycline Repressor, domain 2"/>
    <property type="match status" value="1"/>
</dbReference>
<dbReference type="EMBL" id="HG992338">
    <property type="protein sequence ID" value="CAE6779607.1"/>
    <property type="molecule type" value="Genomic_DNA"/>
</dbReference>
<evidence type="ECO:0000256" key="2">
    <source>
        <dbReference type="ARBA" id="ARBA00023125"/>
    </source>
</evidence>
<dbReference type="InterPro" id="IPR025996">
    <property type="entry name" value="MT1864/Rv1816-like_C"/>
</dbReference>
<dbReference type="PANTHER" id="PTHR30055">
    <property type="entry name" value="HTH-TYPE TRANSCRIPTIONAL REGULATOR RUTR"/>
    <property type="match status" value="1"/>
</dbReference>
<dbReference type="Pfam" id="PF00440">
    <property type="entry name" value="TetR_N"/>
    <property type="match status" value="1"/>
</dbReference>
<dbReference type="InterPro" id="IPR023772">
    <property type="entry name" value="DNA-bd_HTH_TetR-type_CS"/>
</dbReference>
<dbReference type="InterPro" id="IPR009057">
    <property type="entry name" value="Homeodomain-like_sf"/>
</dbReference>
<feature type="DNA-binding region" description="H-T-H motif" evidence="4">
    <location>
        <begin position="24"/>
        <end position="43"/>
    </location>
</feature>
<proteinExistence type="predicted"/>
<dbReference type="InterPro" id="IPR001647">
    <property type="entry name" value="HTH_TetR"/>
</dbReference>
<dbReference type="PROSITE" id="PS01081">
    <property type="entry name" value="HTH_TETR_1"/>
    <property type="match status" value="1"/>
</dbReference>
<evidence type="ECO:0000259" key="5">
    <source>
        <dbReference type="PROSITE" id="PS50977"/>
    </source>
</evidence>
<keyword evidence="3" id="KW-0804">Transcription</keyword>
<dbReference type="InterPro" id="IPR036271">
    <property type="entry name" value="Tet_transcr_reg_TetR-rel_C_sf"/>
</dbReference>
<evidence type="ECO:0000313" key="6">
    <source>
        <dbReference type="EMBL" id="CAE6779579.1"/>
    </source>
</evidence>
<evidence type="ECO:0000256" key="1">
    <source>
        <dbReference type="ARBA" id="ARBA00023015"/>
    </source>
</evidence>
<keyword evidence="2 4" id="KW-0238">DNA-binding</keyword>
<organism evidence="6 7">
    <name type="scientific">Xanthomonas arboricola pv. corylina</name>
    <dbReference type="NCBI Taxonomy" id="487821"/>
    <lineage>
        <taxon>Bacteria</taxon>
        <taxon>Pseudomonadati</taxon>
        <taxon>Pseudomonadota</taxon>
        <taxon>Gammaproteobacteria</taxon>
        <taxon>Lysobacterales</taxon>
        <taxon>Lysobacteraceae</taxon>
        <taxon>Xanthomonas</taxon>
    </lineage>
</organism>
<evidence type="ECO:0000256" key="3">
    <source>
        <dbReference type="ARBA" id="ARBA00023163"/>
    </source>
</evidence>
<protein>
    <recommendedName>
        <fullName evidence="5">HTH tetR-type domain-containing protein</fullName>
    </recommendedName>
</protein>
<feature type="domain" description="HTH tetR-type" evidence="5">
    <location>
        <begin position="1"/>
        <end position="61"/>
    </location>
</feature>
<keyword evidence="1" id="KW-0805">Transcription regulation</keyword>